<dbReference type="Pfam" id="PF21089">
    <property type="entry name" value="PKS_DH_N"/>
    <property type="match status" value="1"/>
</dbReference>
<dbReference type="Gene3D" id="3.40.50.150">
    <property type="entry name" value="Vaccinia Virus protein VP39"/>
    <property type="match status" value="1"/>
</dbReference>
<dbReference type="Gene3D" id="3.40.50.720">
    <property type="entry name" value="NAD(P)-binding Rossmann-like Domain"/>
    <property type="match status" value="1"/>
</dbReference>
<dbReference type="InterPro" id="IPR014030">
    <property type="entry name" value="Ketoacyl_synth_N"/>
</dbReference>
<evidence type="ECO:0000259" key="13">
    <source>
        <dbReference type="PROSITE" id="PS52019"/>
    </source>
</evidence>
<dbReference type="GO" id="GO:0006633">
    <property type="term" value="P:fatty acid biosynthetic process"/>
    <property type="evidence" value="ECO:0007669"/>
    <property type="project" value="InterPro"/>
</dbReference>
<dbReference type="InterPro" id="IPR050091">
    <property type="entry name" value="PKS_NRPS_Biosynth_Enz"/>
</dbReference>
<dbReference type="EMBL" id="LKEA01000009">
    <property type="protein sequence ID" value="ROW06904.1"/>
    <property type="molecule type" value="Genomic_DNA"/>
</dbReference>
<dbReference type="SMART" id="SM00827">
    <property type="entry name" value="PKS_AT"/>
    <property type="match status" value="1"/>
</dbReference>
<dbReference type="InterPro" id="IPR014043">
    <property type="entry name" value="Acyl_transferase_dom"/>
</dbReference>
<dbReference type="Gene3D" id="1.10.1200.10">
    <property type="entry name" value="ACP-like"/>
    <property type="match status" value="1"/>
</dbReference>
<dbReference type="PROSITE" id="PS52019">
    <property type="entry name" value="PKS_MFAS_DH"/>
    <property type="match status" value="1"/>
</dbReference>
<dbReference type="SUPFAM" id="SSF50129">
    <property type="entry name" value="GroES-like"/>
    <property type="match status" value="1"/>
</dbReference>
<feature type="domain" description="Ketosynthase family 3 (KS3)" evidence="12">
    <location>
        <begin position="32"/>
        <end position="455"/>
    </location>
</feature>
<dbReference type="GO" id="GO:0004315">
    <property type="term" value="F:3-oxoacyl-[acyl-carrier-protein] synthase activity"/>
    <property type="evidence" value="ECO:0007669"/>
    <property type="project" value="InterPro"/>
</dbReference>
<dbReference type="InterPro" id="IPR016036">
    <property type="entry name" value="Malonyl_transacylase_ACP-bd"/>
</dbReference>
<dbReference type="GO" id="GO:0032259">
    <property type="term" value="P:methylation"/>
    <property type="evidence" value="ECO:0007669"/>
    <property type="project" value="UniProtKB-KW"/>
</dbReference>
<reference evidence="14 15" key="1">
    <citation type="submission" date="2015-09" db="EMBL/GenBank/DDBJ databases">
        <title>Host preference determinants of Valsa canker pathogens revealed by comparative genomics.</title>
        <authorList>
            <person name="Yin Z."/>
            <person name="Huang L."/>
        </authorList>
    </citation>
    <scope>NUCLEOTIDE SEQUENCE [LARGE SCALE GENOMIC DNA]</scope>
    <source>
        <strain evidence="14 15">03-1</strain>
    </source>
</reference>
<evidence type="ECO:0000256" key="5">
    <source>
        <dbReference type="ARBA" id="ARBA00022857"/>
    </source>
</evidence>
<protein>
    <submittedName>
        <fullName evidence="14">Uncharacterized protein</fullName>
    </submittedName>
</protein>
<feature type="domain" description="Carrier" evidence="11">
    <location>
        <begin position="2418"/>
        <end position="2493"/>
    </location>
</feature>
<feature type="active site" description="Proton acceptor; for dehydratase activity" evidence="9">
    <location>
        <position position="966"/>
    </location>
</feature>
<dbReference type="InterPro" id="IPR001227">
    <property type="entry name" value="Ac_transferase_dom_sf"/>
</dbReference>
<dbReference type="Pfam" id="PF02801">
    <property type="entry name" value="Ketoacyl-synt_C"/>
    <property type="match status" value="1"/>
</dbReference>
<evidence type="ECO:0000259" key="12">
    <source>
        <dbReference type="PROSITE" id="PS52004"/>
    </source>
</evidence>
<dbReference type="Pfam" id="PF08240">
    <property type="entry name" value="ADH_N"/>
    <property type="match status" value="1"/>
</dbReference>
<evidence type="ECO:0000256" key="7">
    <source>
        <dbReference type="ARBA" id="ARBA00023268"/>
    </source>
</evidence>
<keyword evidence="4" id="KW-0808">Transferase</keyword>
<name>A0A423WTN2_9PEZI</name>
<dbReference type="SMART" id="SM00823">
    <property type="entry name" value="PKS_PP"/>
    <property type="match status" value="1"/>
</dbReference>
<dbReference type="Pfam" id="PF13602">
    <property type="entry name" value="ADH_zinc_N_2"/>
    <property type="match status" value="1"/>
</dbReference>
<dbReference type="GO" id="GO:0008168">
    <property type="term" value="F:methyltransferase activity"/>
    <property type="evidence" value="ECO:0007669"/>
    <property type="project" value="UniProtKB-KW"/>
</dbReference>
<keyword evidence="5" id="KW-0521">NADP</keyword>
<dbReference type="InterPro" id="IPR020807">
    <property type="entry name" value="PKS_DH"/>
</dbReference>
<evidence type="ECO:0000256" key="8">
    <source>
        <dbReference type="ARBA" id="ARBA00023315"/>
    </source>
</evidence>
<feature type="domain" description="PKS/mFAS DH" evidence="13">
    <location>
        <begin position="934"/>
        <end position="1216"/>
    </location>
</feature>
<feature type="compositionally biased region" description="Low complexity" evidence="10">
    <location>
        <begin position="1"/>
        <end position="10"/>
    </location>
</feature>
<dbReference type="CDD" id="cd05195">
    <property type="entry name" value="enoyl_red"/>
    <property type="match status" value="1"/>
</dbReference>
<dbReference type="Pfam" id="PF14765">
    <property type="entry name" value="PS-DH"/>
    <property type="match status" value="1"/>
</dbReference>
<dbReference type="SUPFAM" id="SSF52151">
    <property type="entry name" value="FabD/lysophospholipase-like"/>
    <property type="match status" value="1"/>
</dbReference>
<dbReference type="InterPro" id="IPR049551">
    <property type="entry name" value="PKS_DH_C"/>
</dbReference>
<evidence type="ECO:0000256" key="1">
    <source>
        <dbReference type="ARBA" id="ARBA00022450"/>
    </source>
</evidence>
<evidence type="ECO:0000256" key="2">
    <source>
        <dbReference type="ARBA" id="ARBA00022553"/>
    </source>
</evidence>
<feature type="region of interest" description="C-terminal hotdog fold" evidence="9">
    <location>
        <begin position="1072"/>
        <end position="1216"/>
    </location>
</feature>
<dbReference type="InterPro" id="IPR056501">
    <property type="entry name" value="NAD-bd_HRPKS_sdrA"/>
</dbReference>
<dbReference type="InterPro" id="IPR013217">
    <property type="entry name" value="Methyltransf_12"/>
</dbReference>
<dbReference type="GO" id="GO:0004312">
    <property type="term" value="F:fatty acid synthase activity"/>
    <property type="evidence" value="ECO:0007669"/>
    <property type="project" value="TreeGrafter"/>
</dbReference>
<keyword evidence="15" id="KW-1185">Reference proteome</keyword>
<dbReference type="InterPro" id="IPR016035">
    <property type="entry name" value="Acyl_Trfase/lysoPLipase"/>
</dbReference>
<evidence type="ECO:0000313" key="14">
    <source>
        <dbReference type="EMBL" id="ROW06904.1"/>
    </source>
</evidence>
<dbReference type="SMART" id="SM00822">
    <property type="entry name" value="PKS_KR"/>
    <property type="match status" value="1"/>
</dbReference>
<feature type="active site" description="Proton donor; for dehydratase activity" evidence="9">
    <location>
        <position position="1133"/>
    </location>
</feature>
<evidence type="ECO:0000256" key="4">
    <source>
        <dbReference type="ARBA" id="ARBA00022679"/>
    </source>
</evidence>
<dbReference type="InterPro" id="IPR029063">
    <property type="entry name" value="SAM-dependent_MTases_sf"/>
</dbReference>
<evidence type="ECO:0000256" key="3">
    <source>
        <dbReference type="ARBA" id="ARBA00022603"/>
    </source>
</evidence>
<dbReference type="InterPro" id="IPR016039">
    <property type="entry name" value="Thiolase-like"/>
</dbReference>
<dbReference type="InterPro" id="IPR036291">
    <property type="entry name" value="NAD(P)-bd_dom_sf"/>
</dbReference>
<dbReference type="InterPro" id="IPR018201">
    <property type="entry name" value="Ketoacyl_synth_AS"/>
</dbReference>
<dbReference type="PROSITE" id="PS52004">
    <property type="entry name" value="KS3_2"/>
    <property type="match status" value="1"/>
</dbReference>
<dbReference type="PROSITE" id="PS00606">
    <property type="entry name" value="KS3_1"/>
    <property type="match status" value="1"/>
</dbReference>
<dbReference type="InterPro" id="IPR049900">
    <property type="entry name" value="PKS_mFAS_DH"/>
</dbReference>
<dbReference type="Pfam" id="PF00698">
    <property type="entry name" value="Acyl_transf_1"/>
    <property type="match status" value="1"/>
</dbReference>
<dbReference type="SMART" id="SM00825">
    <property type="entry name" value="PKS_KS"/>
    <property type="match status" value="1"/>
</dbReference>
<keyword evidence="2" id="KW-0597">Phosphoprotein</keyword>
<dbReference type="InterPro" id="IPR014031">
    <property type="entry name" value="Ketoacyl_synth_C"/>
</dbReference>
<keyword evidence="8" id="KW-0012">Acyltransferase</keyword>
<dbReference type="GO" id="GO:0044550">
    <property type="term" value="P:secondary metabolite biosynthetic process"/>
    <property type="evidence" value="ECO:0007669"/>
    <property type="project" value="UniProtKB-ARBA"/>
</dbReference>
<feature type="region of interest" description="N-terminal hotdog fold" evidence="9">
    <location>
        <begin position="934"/>
        <end position="1062"/>
    </location>
</feature>
<evidence type="ECO:0000256" key="6">
    <source>
        <dbReference type="ARBA" id="ARBA00023002"/>
    </source>
</evidence>
<dbReference type="Proteomes" id="UP000283895">
    <property type="component" value="Unassembled WGS sequence"/>
</dbReference>
<evidence type="ECO:0000256" key="9">
    <source>
        <dbReference type="PROSITE-ProRule" id="PRU01363"/>
    </source>
</evidence>
<dbReference type="SUPFAM" id="SSF55048">
    <property type="entry name" value="Probable ACP-binding domain of malonyl-CoA ACP transacylase"/>
    <property type="match status" value="1"/>
</dbReference>
<dbReference type="InterPro" id="IPR020806">
    <property type="entry name" value="PKS_PP-bd"/>
</dbReference>
<dbReference type="Gene3D" id="3.40.47.10">
    <property type="match status" value="1"/>
</dbReference>
<dbReference type="InterPro" id="IPR036736">
    <property type="entry name" value="ACP-like_sf"/>
</dbReference>
<dbReference type="InterPro" id="IPR057326">
    <property type="entry name" value="KR_dom"/>
</dbReference>
<dbReference type="InterPro" id="IPR013968">
    <property type="entry name" value="PKS_KR"/>
</dbReference>
<dbReference type="InterPro" id="IPR042104">
    <property type="entry name" value="PKS_dehydratase_sf"/>
</dbReference>
<dbReference type="GO" id="GO:0031177">
    <property type="term" value="F:phosphopantetheine binding"/>
    <property type="evidence" value="ECO:0007669"/>
    <property type="project" value="InterPro"/>
</dbReference>
<evidence type="ECO:0000313" key="15">
    <source>
        <dbReference type="Proteomes" id="UP000283895"/>
    </source>
</evidence>
<dbReference type="OrthoDB" id="329835at2759"/>
<evidence type="ECO:0000256" key="10">
    <source>
        <dbReference type="SAM" id="MobiDB-lite"/>
    </source>
</evidence>
<dbReference type="PROSITE" id="PS50075">
    <property type="entry name" value="CARRIER"/>
    <property type="match status" value="1"/>
</dbReference>
<gene>
    <name evidence="14" type="ORF">VMCG_04176</name>
</gene>
<dbReference type="Pfam" id="PF08242">
    <property type="entry name" value="Methyltransf_12"/>
    <property type="match status" value="1"/>
</dbReference>
<feature type="compositionally biased region" description="Polar residues" evidence="10">
    <location>
        <begin position="19"/>
        <end position="30"/>
    </location>
</feature>
<dbReference type="Pfam" id="PF00109">
    <property type="entry name" value="ketoacyl-synt"/>
    <property type="match status" value="1"/>
</dbReference>
<dbReference type="InterPro" id="IPR011032">
    <property type="entry name" value="GroES-like_sf"/>
</dbReference>
<accession>A0A423WTN2</accession>
<evidence type="ECO:0000259" key="11">
    <source>
        <dbReference type="PROSITE" id="PS50075"/>
    </source>
</evidence>
<dbReference type="Gene3D" id="3.90.180.10">
    <property type="entry name" value="Medium-chain alcohol dehydrogenases, catalytic domain"/>
    <property type="match status" value="1"/>
</dbReference>
<dbReference type="CDD" id="cd02440">
    <property type="entry name" value="AdoMet_MTases"/>
    <property type="match status" value="1"/>
</dbReference>
<dbReference type="CDD" id="cd00833">
    <property type="entry name" value="PKS"/>
    <property type="match status" value="1"/>
</dbReference>
<dbReference type="Gene3D" id="3.40.366.10">
    <property type="entry name" value="Malonyl-Coenzyme A Acyl Carrier Protein, domain 2"/>
    <property type="match status" value="1"/>
</dbReference>
<dbReference type="SUPFAM" id="SSF53335">
    <property type="entry name" value="S-adenosyl-L-methionine-dependent methyltransferases"/>
    <property type="match status" value="1"/>
</dbReference>
<keyword evidence="1" id="KW-0596">Phosphopantetheine</keyword>
<dbReference type="InterPro" id="IPR009081">
    <property type="entry name" value="PP-bd_ACP"/>
</dbReference>
<dbReference type="SUPFAM" id="SSF51735">
    <property type="entry name" value="NAD(P)-binding Rossmann-fold domains"/>
    <property type="match status" value="2"/>
</dbReference>
<dbReference type="InterPro" id="IPR020841">
    <property type="entry name" value="PKS_Beta-ketoAc_synthase_dom"/>
</dbReference>
<dbReference type="Pfam" id="PF16197">
    <property type="entry name" value="KAsynt_C_assoc"/>
    <property type="match status" value="1"/>
</dbReference>
<dbReference type="SMART" id="SM00826">
    <property type="entry name" value="PKS_DH"/>
    <property type="match status" value="1"/>
</dbReference>
<dbReference type="GO" id="GO:0016491">
    <property type="term" value="F:oxidoreductase activity"/>
    <property type="evidence" value="ECO:0007669"/>
    <property type="project" value="UniProtKB-KW"/>
</dbReference>
<dbReference type="Pfam" id="PF00550">
    <property type="entry name" value="PP-binding"/>
    <property type="match status" value="1"/>
</dbReference>
<comment type="caution">
    <text evidence="14">The sequence shown here is derived from an EMBL/GenBank/DDBJ whole genome shotgun (WGS) entry which is preliminary data.</text>
</comment>
<dbReference type="InterPro" id="IPR020843">
    <property type="entry name" value="ER"/>
</dbReference>
<dbReference type="PANTHER" id="PTHR43775:SF49">
    <property type="entry name" value="SYNTHASE, PUTATIVE (JCVI)-RELATED"/>
    <property type="match status" value="1"/>
</dbReference>
<feature type="region of interest" description="Disordered" evidence="10">
    <location>
        <begin position="1"/>
        <end position="30"/>
    </location>
</feature>
<dbReference type="SUPFAM" id="SSF53901">
    <property type="entry name" value="Thiolase-like"/>
    <property type="match status" value="1"/>
</dbReference>
<sequence>MTTNGHTNGVNGHGNGSTASTTEALDSSGPNQVPVAICGMGMRLPGGIHSSNDLYNFLVNKGDARSTIGEDRYNVDAYYDPHGKHGTINTKHGYFINDVDFSKFDLSMFTLTAAEAEQVDPNHRLVLEVVREAFESAGETEWRGKNIGTYVGMFSEDWQELQHKDTLEYNPYRVLGGLDFALPNRVAYEYDLRGPSMIIKTACSSAGLGLHQALQAIWQGEITSAMVCGTNLIMAPGMTISMSLQMALSPEGSSKTFDASADGYARGEGVTALYIKRLDEAIRDKNPIRAVIRGSATNADGKTPGLAVPSPDAHEAVIRQAYNKAGLSLLETTMVEAHGTGTKIGDPLETKAIASCFGIQGVYLGALIIEKIKPNLGHSEGAAAITSIMKAALSLENRMILPNIKFTTPNPAIPWKSANLTVPVEPTPWPANRRERISVNSYGIGGSNAHFVIDSAASLGLDVPVSPPQDVATKTPRKNLLLFSANHTESLKKIAVNIEEYVKSHPDRLEDLAYTLAQRREHLKLRSFCIVQDDTTPFQVSPQIKFQGPRQAAFVFTGQGAQWVHMGKELMLEYPSFLESIRSMDKVLHDLEHAPSWSIEESSRNHGLHELDVLLSCSDRTIIGKAEYSQPICTALQVALVRLLATWKITPSAVVGHSSGEIAAAYTAGALTEKEAIIAAFYRGYVCRTAQRTGGMAAIGMGKDEVDKYLVPGVLVACENSASSVTISGDLDALESVVSAIKEQKPDVLARKLQVEMAYHSHHMAVVGDSYYSLVAKHLSPVAPRIRFYSSVKSELLHEASDFGAKYWQDNMEKPVLFHSAVKAMLKSETKECSVHLEVGPHAALSGPLRQTYNETSASINYVSTLFRGTDDVDSFLRAVGQLHSLGVRISYPFTSGKTRVLTDLPTYPWHYDKSYWAETRITKNWRFRKNLPHDLLGLRTLEGSDVSPTWRNHLRLNDIPWVRDHCVGSNIVFPGAGYIAMAGEAIYQVTNVRDYTIRNTELSKAMVLYNDKPIEVITTLRPQRLTSILDSDWYEFEIVSCDGAAWNKHCSGLVRSGRASPNPPKRIQAFDREVSSSRWYTTMSRVGLNYGPHFTGLENIRASVVENVATADITDKQGSAESPYMIHPSTLDLVFQSITVASCKGVYRTFTKLFLPTFIGELYVGDAAGKTIQVNTAAVGKPGTVQGSSYGTSEDEVVFYFEGFKGTAMEDSGVEKPPELKSLQLQWKPHFDFVQAGDLMKMEYDIKDQIRHLEKLYVLCAIEAMHALSACGHSTALPHMEKYRSWLDEQFQQFQQPGYPLVDDSVELTQMSSEMRQGMIPELLELCKASGGWAPATAIFRAYDQAVNVYESRTDYLDLLLQDGVLTGIYSWYNDIWDFKDFMQILGHTRPQLRILEIGSGTGGLTAKFLEHLKSDYGERLYLKYTFTDISSGFFVQAKERFAGYQGIEYKALDISKDPLEQGFTAGEYDLIIASNVLHATPWLHETLTNVRTLLHPKGQLFLQELCPITRAMSFIMGQFSGWWLSEEDGRVGSPFITPDEWDKRLRGAGFAGCDSVTLDNEQPYTYNANIIAKPAWMPLSPTKITLLQGSEPPQLLKDVEEILHAKGFEVEHCQWGQQLPEDQDVISFLDLSNKPLLQDLSEGDLTRFLDIVDSLQQANLLWLSPPAQIRAQDPHAAQVLGLARTIRSELAMSFATLELEHTGKGAADAVVQVSRKLQESKEDIAELDPDMEYSWTNGVLNVSRFHWIPVEKSLSGTATIPETKSLNIGTPGLLQTLNWTGQPLDPLSPDEVNITMSAVGLNFKDVMIAMGIIPGGDTLKKGSSSLGLEGTGRITEVGSNVTNVAVGDRVMTIGCESVGLATVIQRPASLCVKIPDQLTDEEAATMPVVYVTVLMFLVEKWKLEKGQSILIHSAAGGVGICAINVAQWLGAEIYATVGSEEKATFLTKEFGIPRDRIFNSRDSSFLNGVMEATNGVGVDMVLNSLSGELLHTSWRCVAPHGAMIEIGKRDMMGRGQLALDPFEDNRTFIGGEVARLLVTHKPVISRLLKLTVEQYLEGNFRPILPITTFDAEQAEDAFRFMQKGSHIGKIVVKFHKDDTLPLTPTVPAPKFRPDVSYLLVGGLGGLGKAIASWMASYGAKNLMFLSRSAGKSEADWAFSKELNMMGCSTQYFPCDVADHDAVQNALAQAALPVGGVMQMAMVLRDVGVLSMDIDAWNAATRPKIQGTWNLHNLLPRDMDFFVLFSSVGGTFGYYGQSNYASANTFLDSFVQYRQSAGLAASVMDIGPVDDVGYVSRTATTRETLLQTLETLLTEQDFLDSLQLTIARSSPQYAPRESNSALAGYQNPSHIVQALESRIPIMDPKNGSMWKRDPRMSIYRNIQKTSEVEGGKVAEHLKQFLSSMMSDPSKLGDKASADTIARELGNCVSNFLMKGDEEIELTSTLSAVGVDSLVAIEVRNWWRQNLGIEVSVLELMSGGTIAQLGELATKRLMERFTGK</sequence>
<dbReference type="InterPro" id="IPR049552">
    <property type="entry name" value="PKS_DH_N"/>
</dbReference>
<dbReference type="InterPro" id="IPR032821">
    <property type="entry name" value="PKS_assoc"/>
</dbReference>
<dbReference type="InterPro" id="IPR013154">
    <property type="entry name" value="ADH-like_N"/>
</dbReference>
<keyword evidence="7" id="KW-0511">Multifunctional enzyme</keyword>
<keyword evidence="3" id="KW-0489">Methyltransferase</keyword>
<keyword evidence="6" id="KW-0560">Oxidoreductase</keyword>
<dbReference type="PANTHER" id="PTHR43775">
    <property type="entry name" value="FATTY ACID SYNTHASE"/>
    <property type="match status" value="1"/>
</dbReference>
<organism evidence="14 15">
    <name type="scientific">Cytospora schulzeri</name>
    <dbReference type="NCBI Taxonomy" id="448051"/>
    <lineage>
        <taxon>Eukaryota</taxon>
        <taxon>Fungi</taxon>
        <taxon>Dikarya</taxon>
        <taxon>Ascomycota</taxon>
        <taxon>Pezizomycotina</taxon>
        <taxon>Sordariomycetes</taxon>
        <taxon>Sordariomycetidae</taxon>
        <taxon>Diaporthales</taxon>
        <taxon>Cytosporaceae</taxon>
        <taxon>Cytospora</taxon>
    </lineage>
</organism>
<dbReference type="SUPFAM" id="SSF47336">
    <property type="entry name" value="ACP-like"/>
    <property type="match status" value="1"/>
</dbReference>
<dbReference type="Pfam" id="PF23114">
    <property type="entry name" value="NAD-bd_HRPKS_sdrA"/>
    <property type="match status" value="1"/>
</dbReference>
<proteinExistence type="predicted"/>
<dbReference type="STRING" id="356882.A0A423WTN2"/>
<dbReference type="Gene3D" id="3.10.129.110">
    <property type="entry name" value="Polyketide synthase dehydratase"/>
    <property type="match status" value="1"/>
</dbReference>
<dbReference type="SMART" id="SM00829">
    <property type="entry name" value="PKS_ER"/>
    <property type="match status" value="1"/>
</dbReference>
<dbReference type="Pfam" id="PF08659">
    <property type="entry name" value="KR"/>
    <property type="match status" value="1"/>
</dbReference>